<gene>
    <name evidence="1" type="ORF">Dacsa_2666</name>
</gene>
<accession>K9YWH0</accession>
<sequence length="32" mass="3424">MGLFDRVSGGRRQNNITLSPAEAFAAIALLAY</sequence>
<evidence type="ECO:0000313" key="1">
    <source>
        <dbReference type="EMBL" id="AFZ51244.1"/>
    </source>
</evidence>
<dbReference type="STRING" id="13035.Dacsa_2666"/>
<keyword evidence="2" id="KW-1185">Reference proteome</keyword>
<dbReference type="AlphaFoldDB" id="K9YWH0"/>
<evidence type="ECO:0000313" key="2">
    <source>
        <dbReference type="Proteomes" id="UP000010482"/>
    </source>
</evidence>
<proteinExistence type="predicted"/>
<dbReference type="HOGENOM" id="CLU_3389046_0_0_3"/>
<name>K9YWH0_DACS8</name>
<reference evidence="1" key="1">
    <citation type="submission" date="2012-04" db="EMBL/GenBank/DDBJ databases">
        <title>Finished genome of Dactylococcopsis salina PCC 8305.</title>
        <authorList>
            <consortium name="US DOE Joint Genome Institute"/>
            <person name="Gugger M."/>
            <person name="Coursin T."/>
            <person name="Rippka R."/>
            <person name="Tandeau De Marsac N."/>
            <person name="Huntemann M."/>
            <person name="Wei C.-L."/>
            <person name="Han J."/>
            <person name="Detter J.C."/>
            <person name="Han C."/>
            <person name="Tapia R."/>
            <person name="Daligault H."/>
            <person name="Chen A."/>
            <person name="Krypides N."/>
            <person name="Mavromatis K."/>
            <person name="Markowitz V."/>
            <person name="Szeto E."/>
            <person name="Ivanova N."/>
            <person name="Ovchinnikova G."/>
            <person name="Pagani I."/>
            <person name="Pati A."/>
            <person name="Goodwin L."/>
            <person name="Peters L."/>
            <person name="Pitluck S."/>
            <person name="Woyke T."/>
            <person name="Kerfeld C."/>
        </authorList>
    </citation>
    <scope>NUCLEOTIDE SEQUENCE [LARGE SCALE GENOMIC DNA]</scope>
    <source>
        <strain evidence="1">PCC 8305</strain>
    </source>
</reference>
<protein>
    <submittedName>
        <fullName evidence="1">Uncharacterized protein</fullName>
    </submittedName>
</protein>
<organism evidence="1 2">
    <name type="scientific">Dactylococcopsis salina (strain PCC 8305)</name>
    <name type="common">Myxobactron salinum</name>
    <dbReference type="NCBI Taxonomy" id="13035"/>
    <lineage>
        <taxon>Bacteria</taxon>
        <taxon>Bacillati</taxon>
        <taxon>Cyanobacteriota</taxon>
        <taxon>Cyanophyceae</taxon>
        <taxon>Nodosilineales</taxon>
        <taxon>Cymatolegaceae</taxon>
        <taxon>Dactylococcopsis</taxon>
    </lineage>
</organism>
<dbReference type="EMBL" id="CP003944">
    <property type="protein sequence ID" value="AFZ51244.1"/>
    <property type="molecule type" value="Genomic_DNA"/>
</dbReference>
<dbReference type="KEGG" id="dsl:Dacsa_2666"/>
<dbReference type="Proteomes" id="UP000010482">
    <property type="component" value="Chromosome"/>
</dbReference>